<evidence type="ECO:0000313" key="2">
    <source>
        <dbReference type="Proteomes" id="UP000297299"/>
    </source>
</evidence>
<dbReference type="AlphaFoldDB" id="A0A4Y8DAP9"/>
<protein>
    <submittedName>
        <fullName evidence="1">Uncharacterized protein</fullName>
    </submittedName>
</protein>
<accession>A0A4Y8DAP9</accession>
<reference evidence="1 2" key="1">
    <citation type="submission" date="2017-11" db="EMBL/GenBank/DDBJ databases">
        <title>Comparative genomics of Botrytis spp.</title>
        <authorList>
            <person name="Valero-Jimenez C.A."/>
            <person name="Tapia P."/>
            <person name="Veloso J."/>
            <person name="Silva-Moreno E."/>
            <person name="Staats M."/>
            <person name="Valdes J.H."/>
            <person name="Van Kan J.A.L."/>
        </authorList>
    </citation>
    <scope>NUCLEOTIDE SEQUENCE [LARGE SCALE GENOMIC DNA]</scope>
    <source>
        <strain evidence="1 2">MUCL2830</strain>
    </source>
</reference>
<sequence>MISLIFYYSVYNSTFESVHLNHQFLFKHVSLCFGVALGVGFTSGEGSTQTKPNQFLEVHVWVVVDGVEVEGEGRGGAEVMEWDEPSVLETETDVEVEVGSLQPNQPGCSQVVVAVVLVAEEVEVGVFSTEVLLLLLLLSVAVFSSLQPNQPGVLQVEVDVDVVVTGTLVVGMKVVDVSSSRHPHHPGVLHVEVRLRVFVVEVDVDGGEVAVLLLLPSTSFQSGQSTHSGL</sequence>
<gene>
    <name evidence="1" type="ORF">BOTCAL_0057g00270</name>
</gene>
<organism evidence="1 2">
    <name type="scientific">Botryotinia calthae</name>
    <dbReference type="NCBI Taxonomy" id="38488"/>
    <lineage>
        <taxon>Eukaryota</taxon>
        <taxon>Fungi</taxon>
        <taxon>Dikarya</taxon>
        <taxon>Ascomycota</taxon>
        <taxon>Pezizomycotina</taxon>
        <taxon>Leotiomycetes</taxon>
        <taxon>Helotiales</taxon>
        <taxon>Sclerotiniaceae</taxon>
        <taxon>Botryotinia</taxon>
    </lineage>
</organism>
<keyword evidence="2" id="KW-1185">Reference proteome</keyword>
<proteinExistence type="predicted"/>
<dbReference type="EMBL" id="PHWZ01000057">
    <property type="protein sequence ID" value="TEY77237.1"/>
    <property type="molecule type" value="Genomic_DNA"/>
</dbReference>
<name>A0A4Y8DAP9_9HELO</name>
<comment type="caution">
    <text evidence="1">The sequence shown here is derived from an EMBL/GenBank/DDBJ whole genome shotgun (WGS) entry which is preliminary data.</text>
</comment>
<dbReference type="Proteomes" id="UP000297299">
    <property type="component" value="Unassembled WGS sequence"/>
</dbReference>
<evidence type="ECO:0000313" key="1">
    <source>
        <dbReference type="EMBL" id="TEY77237.1"/>
    </source>
</evidence>